<dbReference type="SUPFAM" id="SSF51905">
    <property type="entry name" value="FAD/NAD(P)-binding domain"/>
    <property type="match status" value="1"/>
</dbReference>
<evidence type="ECO:0000256" key="3">
    <source>
        <dbReference type="ARBA" id="ARBA00022827"/>
    </source>
</evidence>
<evidence type="ECO:0000259" key="4">
    <source>
        <dbReference type="Pfam" id="PF01494"/>
    </source>
</evidence>
<comment type="caution">
    <text evidence="5">The sequence shown here is derived from an EMBL/GenBank/DDBJ whole genome shotgun (WGS) entry which is preliminary data.</text>
</comment>
<reference evidence="5 6" key="1">
    <citation type="submission" date="2018-08" db="EMBL/GenBank/DDBJ databases">
        <title>Sequencing the genomes of 1000 actinobacteria strains.</title>
        <authorList>
            <person name="Klenk H.-P."/>
        </authorList>
    </citation>
    <scope>NUCLEOTIDE SEQUENCE [LARGE SCALE GENOMIC DNA]</scope>
    <source>
        <strain evidence="5 6">DSM 43927</strain>
    </source>
</reference>
<organism evidence="5 6">
    <name type="scientific">Thermomonospora umbrina</name>
    <dbReference type="NCBI Taxonomy" id="111806"/>
    <lineage>
        <taxon>Bacteria</taxon>
        <taxon>Bacillati</taxon>
        <taxon>Actinomycetota</taxon>
        <taxon>Actinomycetes</taxon>
        <taxon>Streptosporangiales</taxon>
        <taxon>Thermomonosporaceae</taxon>
        <taxon>Thermomonospora</taxon>
    </lineage>
</organism>
<gene>
    <name evidence="5" type="ORF">DFJ69_6538</name>
</gene>
<accession>A0A3D9SYA9</accession>
<dbReference type="PANTHER" id="PTHR43004:SF19">
    <property type="entry name" value="BINDING MONOOXYGENASE, PUTATIVE (JCVI)-RELATED"/>
    <property type="match status" value="1"/>
</dbReference>
<evidence type="ECO:0000256" key="2">
    <source>
        <dbReference type="ARBA" id="ARBA00022630"/>
    </source>
</evidence>
<dbReference type="EMBL" id="QTTT01000001">
    <property type="protein sequence ID" value="REF00940.1"/>
    <property type="molecule type" value="Genomic_DNA"/>
</dbReference>
<dbReference type="Pfam" id="PF21274">
    <property type="entry name" value="Rng_hyd_C"/>
    <property type="match status" value="1"/>
</dbReference>
<dbReference type="Pfam" id="PF01494">
    <property type="entry name" value="FAD_binding_3"/>
    <property type="match status" value="1"/>
</dbReference>
<name>A0A3D9SYA9_9ACTN</name>
<sequence>MDAAVIVVGAGPTGLMLAAELRLGGAEVIVLDRLAEPTGESRGLGFTARTVELFDQRGLLERFGEVETSPMGHFGGVPLDYSVLPGGHFGARSIAQGRVEAMLTGWATELGADLRRGWDVTGLTDAGDHVEVTADTPDGPRTLRARFLVGCDGGRSTIRPLAGFEFPGTDATIEMFLADVVGCDLEARQIGEKVPGGMVMSAPLKDGVDRIIVCERGTPPRRRTEPPTFEEVAAAWERLTGQDISGGTATWVSSFGDATRQVTEYRRGSVLLAGDAAHIHLPAGGQGLSTGVQDAVNLGWKLAATVNGRAPAGLLDSYHTERHPVGERLLMNTQTQGYLYLSGSEVEPLRGVFAELMGLPEVGRHLAGMVSHLAVRYDVGEGDHPLLGRRVPNAELVGRAGDVGKTSVVELLHAGRGVLLDLADDAAVRDAAAGWSDRVDIVTASPHGTDPGPYDTTTALLIRPDGHTAWAAPGADGPAEALGRWFGAPHRPDPVRK</sequence>
<dbReference type="Gene3D" id="3.30.70.2450">
    <property type="match status" value="1"/>
</dbReference>
<feature type="domain" description="FAD-binding" evidence="4">
    <location>
        <begin position="3"/>
        <end position="332"/>
    </location>
</feature>
<dbReference type="Gene3D" id="3.40.30.120">
    <property type="match status" value="1"/>
</dbReference>
<proteinExistence type="predicted"/>
<dbReference type="Gene3D" id="3.50.50.60">
    <property type="entry name" value="FAD/NAD(P)-binding domain"/>
    <property type="match status" value="1"/>
</dbReference>
<keyword evidence="6" id="KW-1185">Reference proteome</keyword>
<dbReference type="GO" id="GO:0071949">
    <property type="term" value="F:FAD binding"/>
    <property type="evidence" value="ECO:0007669"/>
    <property type="project" value="InterPro"/>
</dbReference>
<dbReference type="RefSeq" id="WP_116026041.1">
    <property type="nucleotide sequence ID" value="NZ_QTTT01000001.1"/>
</dbReference>
<dbReference type="OrthoDB" id="8670884at2"/>
<keyword evidence="2" id="KW-0285">Flavoprotein</keyword>
<comment type="cofactor">
    <cofactor evidence="1">
        <name>FAD</name>
        <dbReference type="ChEBI" id="CHEBI:57692"/>
    </cofactor>
</comment>
<dbReference type="InterPro" id="IPR002938">
    <property type="entry name" value="FAD-bd"/>
</dbReference>
<keyword evidence="3" id="KW-0274">FAD</keyword>
<protein>
    <submittedName>
        <fullName evidence="5">Bifunctional hydroxylase/dehydrase</fullName>
    </submittedName>
</protein>
<dbReference type="InterPro" id="IPR050641">
    <property type="entry name" value="RIFMO-like"/>
</dbReference>
<dbReference type="AlphaFoldDB" id="A0A3D9SYA9"/>
<evidence type="ECO:0000256" key="1">
    <source>
        <dbReference type="ARBA" id="ARBA00001974"/>
    </source>
</evidence>
<evidence type="ECO:0000313" key="5">
    <source>
        <dbReference type="EMBL" id="REF00940.1"/>
    </source>
</evidence>
<dbReference type="PANTHER" id="PTHR43004">
    <property type="entry name" value="TRK SYSTEM POTASSIUM UPTAKE PROTEIN"/>
    <property type="match status" value="1"/>
</dbReference>
<dbReference type="GO" id="GO:0016709">
    <property type="term" value="F:oxidoreductase activity, acting on paired donors, with incorporation or reduction of molecular oxygen, NAD(P)H as one donor, and incorporation of one atom of oxygen"/>
    <property type="evidence" value="ECO:0007669"/>
    <property type="project" value="UniProtKB-ARBA"/>
</dbReference>
<dbReference type="Proteomes" id="UP000256661">
    <property type="component" value="Unassembled WGS sequence"/>
</dbReference>
<evidence type="ECO:0000313" key="6">
    <source>
        <dbReference type="Proteomes" id="UP000256661"/>
    </source>
</evidence>
<dbReference type="InterPro" id="IPR036188">
    <property type="entry name" value="FAD/NAD-bd_sf"/>
</dbReference>
<dbReference type="PRINTS" id="PR00420">
    <property type="entry name" value="RNGMNOXGNASE"/>
</dbReference>